<dbReference type="RefSeq" id="YP_009497353.1">
    <property type="nucleotide sequence ID" value="NC_038006.1"/>
</dbReference>
<dbReference type="GO" id="GO:0032549">
    <property type="term" value="F:ribonucleoside binding"/>
    <property type="evidence" value="ECO:0007669"/>
    <property type="project" value="InterPro"/>
</dbReference>
<dbReference type="InterPro" id="IPR037033">
    <property type="entry name" value="DNA-dir_RNAP_su2_hyb_sf"/>
</dbReference>
<dbReference type="InterPro" id="IPR019462">
    <property type="entry name" value="DNA-dir_RNA_pol_bsu_external_1"/>
</dbReference>
<comment type="subcellular location">
    <subcellularLocation>
        <location evidence="7">Plastid</location>
        <location evidence="7">Chloroplast</location>
    </subcellularLocation>
</comment>
<dbReference type="Gene3D" id="2.40.270.10">
    <property type="entry name" value="DNA-directed RNA polymerase, subunit 2, domain 6"/>
    <property type="match status" value="1"/>
</dbReference>
<dbReference type="InterPro" id="IPR014724">
    <property type="entry name" value="RNA_pol_RPB2_OB-fold"/>
</dbReference>
<feature type="domain" description="RNA polymerase Rpb2" evidence="13">
    <location>
        <begin position="701"/>
        <end position="769"/>
    </location>
</feature>
<accession>A0A2U9NT54</accession>
<geneLocation type="chloroplast" evidence="15"/>
<feature type="domain" description="DNA-directed RNA polymerase subunit 2 hybrid-binding" evidence="10">
    <location>
        <begin position="908"/>
        <end position="1305"/>
    </location>
</feature>
<dbReference type="HAMAP" id="MF_01321">
    <property type="entry name" value="RNApol_bact_RpoB"/>
    <property type="match status" value="1"/>
</dbReference>
<dbReference type="Pfam" id="PF00562">
    <property type="entry name" value="RNA_pol_Rpb2_6"/>
    <property type="match status" value="1"/>
</dbReference>
<comment type="subunit">
    <text evidence="7 9">In plastids the minimal PEP RNA polymerase catalytic core is composed of four subunits: alpha, beta, beta', and beta''. When a (nuclear-encoded) sigma factor is associated with the core the holoenzyme is formed, which can initiate transcription.</text>
</comment>
<feature type="domain" description="RNA polymerase Rpb2" evidence="11">
    <location>
        <begin position="1307"/>
        <end position="1381"/>
    </location>
</feature>
<dbReference type="GeneID" id="36959926"/>
<comment type="similarity">
    <text evidence="1 7 8">Belongs to the RNA polymerase beta chain family.</text>
</comment>
<evidence type="ECO:0000256" key="1">
    <source>
        <dbReference type="ARBA" id="ARBA00006835"/>
    </source>
</evidence>
<dbReference type="GO" id="GO:0000428">
    <property type="term" value="C:DNA-directed RNA polymerase complex"/>
    <property type="evidence" value="ECO:0007669"/>
    <property type="project" value="UniProtKB-KW"/>
</dbReference>
<dbReference type="InterPro" id="IPR007121">
    <property type="entry name" value="RNA_pol_bsu_CS"/>
</dbReference>
<evidence type="ECO:0000256" key="2">
    <source>
        <dbReference type="ARBA" id="ARBA00022478"/>
    </source>
</evidence>
<dbReference type="Gene3D" id="2.40.50.150">
    <property type="match status" value="1"/>
</dbReference>
<evidence type="ECO:0000256" key="9">
    <source>
        <dbReference type="RuleBase" id="RU363031"/>
    </source>
</evidence>
<dbReference type="GO" id="GO:0003677">
    <property type="term" value="F:DNA binding"/>
    <property type="evidence" value="ECO:0007669"/>
    <property type="project" value="UniProtKB-UniRule"/>
</dbReference>
<organism evidence="15">
    <name type="scientific">Biddulphia biddulphiana</name>
    <dbReference type="NCBI Taxonomy" id="1158022"/>
    <lineage>
        <taxon>Eukaryota</taxon>
        <taxon>Sar</taxon>
        <taxon>Stramenopiles</taxon>
        <taxon>Ochrophyta</taxon>
        <taxon>Bacillariophyta</taxon>
        <taxon>Mediophyceae</taxon>
        <taxon>Biddulphiophycidae</taxon>
        <taxon>Biddulphiales</taxon>
        <taxon>Biddulphiaceae</taxon>
        <taxon>Biddulphia</taxon>
    </lineage>
</organism>
<dbReference type="Gene3D" id="2.30.150.10">
    <property type="entry name" value="DNA-directed RNA polymerase, beta subunit, external 1 domain"/>
    <property type="match status" value="1"/>
</dbReference>
<dbReference type="Pfam" id="PF10385">
    <property type="entry name" value="RNA_pol_Rpb2_45"/>
    <property type="match status" value="1"/>
</dbReference>
<feature type="domain" description="DNA-directed RNA polymerase beta subunit external 1" evidence="14">
    <location>
        <begin position="781"/>
        <end position="846"/>
    </location>
</feature>
<evidence type="ECO:0000259" key="12">
    <source>
        <dbReference type="Pfam" id="PF04561"/>
    </source>
</evidence>
<evidence type="ECO:0000259" key="13">
    <source>
        <dbReference type="Pfam" id="PF04565"/>
    </source>
</evidence>
<dbReference type="InterPro" id="IPR007645">
    <property type="entry name" value="RNA_pol_Rpb2_3"/>
</dbReference>
<dbReference type="InterPro" id="IPR037034">
    <property type="entry name" value="RNA_pol_Rpb2_2_sf"/>
</dbReference>
<keyword evidence="3 7" id="KW-0808">Transferase</keyword>
<dbReference type="SUPFAM" id="SSF64484">
    <property type="entry name" value="beta and beta-prime subunits of DNA dependent RNA-polymerase"/>
    <property type="match status" value="2"/>
</dbReference>
<dbReference type="PROSITE" id="PS01166">
    <property type="entry name" value="RNA_POL_BETA"/>
    <property type="match status" value="1"/>
</dbReference>
<keyword evidence="5 7" id="KW-0804">Transcription</keyword>
<dbReference type="Gene3D" id="3.90.1100.10">
    <property type="match status" value="2"/>
</dbReference>
<dbReference type="Pfam" id="PF04565">
    <property type="entry name" value="RNA_pol_Rpb2_3"/>
    <property type="match status" value="1"/>
</dbReference>
<reference evidence="15" key="1">
    <citation type="journal article" date="2018" name="Adv. Bot. Res.">
        <title>Evolution of the Plastid Genomes in Diatoms.</title>
        <authorList>
            <person name="Yu M."/>
            <person name="Ashworth M.P."/>
            <person name="Hajrah N.H."/>
            <person name="Khiyami M.A."/>
            <person name="Sabir M.J."/>
            <person name="Alhebshi A.M."/>
            <person name="Al-Malki A.L."/>
            <person name="Sabir J.S.M."/>
            <person name="Theriot E.C."/>
            <person name="Jansen R.K."/>
        </authorList>
    </citation>
    <scope>NUCLEOTIDE SEQUENCE</scope>
</reference>
<dbReference type="InterPro" id="IPR015712">
    <property type="entry name" value="DNA-dir_RNA_pol_su2"/>
</dbReference>
<dbReference type="GO" id="GO:0006351">
    <property type="term" value="P:DNA-templated transcription"/>
    <property type="evidence" value="ECO:0007669"/>
    <property type="project" value="UniProtKB-UniRule"/>
</dbReference>
<keyword evidence="15" id="KW-0150">Chloroplast</keyword>
<dbReference type="NCBIfam" id="NF001616">
    <property type="entry name" value="PRK00405.1"/>
    <property type="match status" value="1"/>
</dbReference>
<dbReference type="Gene3D" id="2.40.50.100">
    <property type="match status" value="1"/>
</dbReference>
<comment type="function">
    <text evidence="7 9">DNA-dependent RNA polymerase catalyzes the transcription of DNA into RNA using the four ribonucleoside triphosphates as substrates.</text>
</comment>
<dbReference type="InterPro" id="IPR007641">
    <property type="entry name" value="RNA_pol_Rpb2_7"/>
</dbReference>
<evidence type="ECO:0000313" key="15">
    <source>
        <dbReference type="EMBL" id="AWT40066.1"/>
    </source>
</evidence>
<dbReference type="InterPro" id="IPR007642">
    <property type="entry name" value="RNA_pol_Rpb2_2"/>
</dbReference>
<dbReference type="Gene3D" id="3.90.1110.10">
    <property type="entry name" value="RNA polymerase Rpb2, domain 2"/>
    <property type="match status" value="1"/>
</dbReference>
<dbReference type="GO" id="GO:0003899">
    <property type="term" value="F:DNA-directed RNA polymerase activity"/>
    <property type="evidence" value="ECO:0007669"/>
    <property type="project" value="UniProtKB-UniRule"/>
</dbReference>
<dbReference type="InterPro" id="IPR010243">
    <property type="entry name" value="RNA_pol_bsu_bac"/>
</dbReference>
<evidence type="ECO:0000256" key="3">
    <source>
        <dbReference type="ARBA" id="ARBA00022679"/>
    </source>
</evidence>
<comment type="catalytic activity">
    <reaction evidence="6 7 9">
        <text>RNA(n) + a ribonucleoside 5'-triphosphate = RNA(n+1) + diphosphate</text>
        <dbReference type="Rhea" id="RHEA:21248"/>
        <dbReference type="Rhea" id="RHEA-COMP:14527"/>
        <dbReference type="Rhea" id="RHEA-COMP:17342"/>
        <dbReference type="ChEBI" id="CHEBI:33019"/>
        <dbReference type="ChEBI" id="CHEBI:61557"/>
        <dbReference type="ChEBI" id="CHEBI:140395"/>
        <dbReference type="EC" id="2.7.7.6"/>
    </reaction>
</comment>
<dbReference type="Gene3D" id="3.90.1800.10">
    <property type="entry name" value="RNA polymerase alpha subunit dimerisation domain"/>
    <property type="match status" value="1"/>
</dbReference>
<keyword evidence="2 7" id="KW-0240">DNA-directed RNA polymerase</keyword>
<dbReference type="EC" id="2.7.7.6" evidence="7"/>
<dbReference type="GO" id="GO:0009507">
    <property type="term" value="C:chloroplast"/>
    <property type="evidence" value="ECO:0007669"/>
    <property type="project" value="UniProtKB-SubCell"/>
</dbReference>
<evidence type="ECO:0000259" key="10">
    <source>
        <dbReference type="Pfam" id="PF00562"/>
    </source>
</evidence>
<gene>
    <name evidence="7 15" type="primary">rpoB</name>
</gene>
<protein>
    <recommendedName>
        <fullName evidence="7">DNA-directed RNA polymerase subunit beta</fullName>
        <ecNumber evidence="7">2.7.7.6</ecNumber>
    </recommendedName>
    <alternativeName>
        <fullName evidence="7">PEP</fullName>
    </alternativeName>
    <alternativeName>
        <fullName evidence="7">Plastid-encoded RNA polymerase subunit beta</fullName>
        <shortName evidence="7">RNA polymerase subunit beta</shortName>
    </alternativeName>
</protein>
<sequence length="1420" mass="164502">MKPYINYITGLPDFLLIQRVSFCWFIVQGISEELINFSRILDFSHNTEYILFGQEYRLVKPIYRIRRAKRYIANYAVQLVIPLEVRNKKTKKIKYHDEFTITSLPIMTTEATFIINGCERVIVSQIIRSPGIYFEKNKNQKKFARFKRKFSSDFSNLRSFIISGNIMFSQFMVFLPYREPIKVEVSEKNEILRKEDIITITVGLGFIPNWKKINIFQYSFKYFKEKEKNFSFYFLNCFKIYRIISKQFEYQKKIELIQIFLRWLKIKNNDNIYPNNFKTQQIFYLLTYFNFLLKFLIKYEILLKKPNYQIKITKKKWLNNLIKKPFYHPLINSKILLKETQKKIYQHYNKLIKESQRTAQIQLNYKSFLITRLSGIGIKEINNFSFLKETINKSIRQTKKNISLINNTKLKPTFYFSISLKDNLKYIFEKEKHGFFIGNRKHPYLKTKTTFLQYNQDHEIKDFYFDKYKEKDLYTATLIPEYGSWIRFGFQKNTKINLYKYPIKNQEDEIIVQIDKVIQKPIIHLLKEMGLIDLEIYQSLEHADFFYFDKPVLSSSLNLKQPLLRFELNSNLYNNISEFSRIFDKTYYQLGKIGRSKLNKRLNLNISQRFQTILYDDIFAILDQLITLSISKIPGDDIDHLKNRRVRSVGELLQSLFRIGFLRLSRKLGNQINRTDSGQLSNFNIISATIREFFGSSQLSQYMDQTNPLSSLTHRRRISGLGPGGFDRDRISFAVRDIHSSHYGRICPIETPEGQNVGLIASLTTCARVNKSGFIETPFWRVLNGKVIKTTNPIYLTADIEDFYKIAPADISINKDNYLTKNLIPVRYKQDFINVSPFEVDFIGISTIQVVSVAASLIPFFEHDDANRALMGSNMQRQSVPLILPQKPIIGTGLENQVALDSGMTLTATISGIVNSVTSRQIIVKDSFGTEIKYNLQKYKRSNQETCINHRPIVWKGEKIKSGQILTDGPGIIANELALGQNILIAYMPWQGYNFEDAILINERLVYNDIFTSIHIERYEIEIDRTAEISEQTTKNIPNLSSSDVQHLNNDGIISVGTFVKPGDILVGKIIAKDDSEQLPEAKLLRAIFGAKAKGIKDTSFRMPSGESGRVLETLTINRKTKLAYEFEKIYIVIAKIRKIQVGDKIAGRHGNKGIISRIMPRQDMPFLPDGTPIDIILNPLGVPSRMNVGQLYECLLGFAGHKLNRRFKILPFDEMYGQEVSRILINKKLRQASIENNEGWLFNPYAPGKMVLIDGRTGKEFENPITVGNGYMLKLIHLVDYKMHSRATGPYSLVTQQPLGGKAQHGGQRFGEMEVWALEGFGAAFTLKELLTIKSDDMQGRNETLNAIVKGQPIPTSGIPESFKVLLHELRSIGLDMSTYYIDKFSSTQNYETEVNITEKYDPLSKTFLPITNMTTISF</sequence>
<proteinExistence type="inferred from homology"/>
<dbReference type="InterPro" id="IPR007120">
    <property type="entry name" value="DNA-dir_RNAP_su2_dom"/>
</dbReference>
<evidence type="ECO:0000256" key="4">
    <source>
        <dbReference type="ARBA" id="ARBA00022695"/>
    </source>
</evidence>
<evidence type="ECO:0000256" key="5">
    <source>
        <dbReference type="ARBA" id="ARBA00023163"/>
    </source>
</evidence>
<dbReference type="Pfam" id="PF04560">
    <property type="entry name" value="RNA_pol_Rpb2_7"/>
    <property type="match status" value="1"/>
</dbReference>
<evidence type="ECO:0000259" key="11">
    <source>
        <dbReference type="Pfam" id="PF04560"/>
    </source>
</evidence>
<dbReference type="InterPro" id="IPR042107">
    <property type="entry name" value="DNA-dir_RNA_pol_bsu_ext_1_sf"/>
</dbReference>
<evidence type="ECO:0000256" key="6">
    <source>
        <dbReference type="ARBA" id="ARBA00048552"/>
    </source>
</evidence>
<evidence type="ECO:0000256" key="7">
    <source>
        <dbReference type="HAMAP-Rule" id="MF_01321"/>
    </source>
</evidence>
<feature type="domain" description="RNA polymerase Rpb2" evidence="12">
    <location>
        <begin position="504"/>
        <end position="647"/>
    </location>
</feature>
<dbReference type="CDD" id="cd00653">
    <property type="entry name" value="RNA_pol_B_RPB2"/>
    <property type="match status" value="1"/>
</dbReference>
<dbReference type="Pfam" id="PF04561">
    <property type="entry name" value="RNA_pol_Rpb2_2"/>
    <property type="match status" value="1"/>
</dbReference>
<name>A0A2U9NT54_9STRA</name>
<keyword evidence="15" id="KW-0934">Plastid</keyword>
<dbReference type="EMBL" id="MG755805">
    <property type="protein sequence ID" value="AWT40066.1"/>
    <property type="molecule type" value="Genomic_DNA"/>
</dbReference>
<dbReference type="PANTHER" id="PTHR20856">
    <property type="entry name" value="DNA-DIRECTED RNA POLYMERASE I SUBUNIT 2"/>
    <property type="match status" value="1"/>
</dbReference>
<keyword evidence="4 7" id="KW-0548">Nucleotidyltransferase</keyword>
<evidence type="ECO:0000259" key="14">
    <source>
        <dbReference type="Pfam" id="PF10385"/>
    </source>
</evidence>
<evidence type="ECO:0000256" key="8">
    <source>
        <dbReference type="RuleBase" id="RU000434"/>
    </source>
</evidence>